<dbReference type="Proteomes" id="UP000242715">
    <property type="component" value="Unassembled WGS sequence"/>
</dbReference>
<proteinExistence type="predicted"/>
<evidence type="ECO:0000313" key="2">
    <source>
        <dbReference type="EMBL" id="GAU19580.1"/>
    </source>
</evidence>
<gene>
    <name evidence="2" type="ORF">TSUD_303930</name>
</gene>
<accession>A0A2Z6M3V2</accession>
<protein>
    <submittedName>
        <fullName evidence="2">Uncharacterized protein</fullName>
    </submittedName>
</protein>
<dbReference type="EMBL" id="DF973199">
    <property type="protein sequence ID" value="GAU19580.1"/>
    <property type="molecule type" value="Genomic_DNA"/>
</dbReference>
<dbReference type="AlphaFoldDB" id="A0A2Z6M3V2"/>
<sequence length="202" mass="22406">MAVKSQLRIGETVGTGKEKGYSGKTEAFSQKKRRVLVYLCTILPILELDPAVATFLEIARTRIESQSGQEMVAYCHKLSVVRACSPEGRMEDMELEGKRNVCMVLIGNLDKELRPSTAVEFLYQHTLVTASVFIFPSLSSETFTRAAIMLPTEKDLEKLGNFLANPNHIITSSTGRPWVIMEKQVGLENIKASIGTLLPQSE</sequence>
<reference evidence="3" key="1">
    <citation type="journal article" date="2017" name="Front. Plant Sci.">
        <title>Climate Clever Clovers: New Paradigm to Reduce the Environmental Footprint of Ruminants by Breeding Low Methanogenic Forages Utilizing Haplotype Variation.</title>
        <authorList>
            <person name="Kaur P."/>
            <person name="Appels R."/>
            <person name="Bayer P.E."/>
            <person name="Keeble-Gagnere G."/>
            <person name="Wang J."/>
            <person name="Hirakawa H."/>
            <person name="Shirasawa K."/>
            <person name="Vercoe P."/>
            <person name="Stefanova K."/>
            <person name="Durmic Z."/>
            <person name="Nichols P."/>
            <person name="Revell C."/>
            <person name="Isobe S.N."/>
            <person name="Edwards D."/>
            <person name="Erskine W."/>
        </authorList>
    </citation>
    <scope>NUCLEOTIDE SEQUENCE [LARGE SCALE GENOMIC DNA]</scope>
    <source>
        <strain evidence="3">cv. Daliak</strain>
    </source>
</reference>
<keyword evidence="3" id="KW-1185">Reference proteome</keyword>
<name>A0A2Z6M3V2_TRISU</name>
<feature type="region of interest" description="Disordered" evidence="1">
    <location>
        <begin position="1"/>
        <end position="22"/>
    </location>
</feature>
<organism evidence="2 3">
    <name type="scientific">Trifolium subterraneum</name>
    <name type="common">Subterranean clover</name>
    <dbReference type="NCBI Taxonomy" id="3900"/>
    <lineage>
        <taxon>Eukaryota</taxon>
        <taxon>Viridiplantae</taxon>
        <taxon>Streptophyta</taxon>
        <taxon>Embryophyta</taxon>
        <taxon>Tracheophyta</taxon>
        <taxon>Spermatophyta</taxon>
        <taxon>Magnoliopsida</taxon>
        <taxon>eudicotyledons</taxon>
        <taxon>Gunneridae</taxon>
        <taxon>Pentapetalae</taxon>
        <taxon>rosids</taxon>
        <taxon>fabids</taxon>
        <taxon>Fabales</taxon>
        <taxon>Fabaceae</taxon>
        <taxon>Papilionoideae</taxon>
        <taxon>50 kb inversion clade</taxon>
        <taxon>NPAAA clade</taxon>
        <taxon>Hologalegina</taxon>
        <taxon>IRL clade</taxon>
        <taxon>Trifolieae</taxon>
        <taxon>Trifolium</taxon>
    </lineage>
</organism>
<feature type="non-terminal residue" evidence="2">
    <location>
        <position position="202"/>
    </location>
</feature>
<dbReference type="PANTHER" id="PTHR36384">
    <property type="entry name" value="SAWADEE PROTEIN"/>
    <property type="match status" value="1"/>
</dbReference>
<dbReference type="OrthoDB" id="1866990at2759"/>
<evidence type="ECO:0000313" key="3">
    <source>
        <dbReference type="Proteomes" id="UP000242715"/>
    </source>
</evidence>
<evidence type="ECO:0000256" key="1">
    <source>
        <dbReference type="SAM" id="MobiDB-lite"/>
    </source>
</evidence>
<dbReference type="PANTHER" id="PTHR36384:SF1">
    <property type="entry name" value="SAWADEE PROTEIN"/>
    <property type="match status" value="1"/>
</dbReference>